<feature type="domain" description="PDXDC1-like third" evidence="10">
    <location>
        <begin position="576"/>
        <end position="684"/>
    </location>
</feature>
<proteinExistence type="inferred from homology"/>
<dbReference type="GO" id="GO:0016831">
    <property type="term" value="F:carboxy-lyase activity"/>
    <property type="evidence" value="ECO:0007669"/>
    <property type="project" value="UniProtKB-KW"/>
</dbReference>
<feature type="compositionally biased region" description="Basic and acidic residues" evidence="8">
    <location>
        <begin position="800"/>
        <end position="817"/>
    </location>
</feature>
<dbReference type="InterPro" id="IPR055103">
    <property type="entry name" value="PDXDC1-like_2nd"/>
</dbReference>
<dbReference type="FunFam" id="3.40.640.10:FF:000036">
    <property type="entry name" value="pyridoxal-dependent decarboxylase domain-containing protein 1 isoform X2"/>
    <property type="match status" value="1"/>
</dbReference>
<keyword evidence="11" id="KW-1185">Reference proteome</keyword>
<dbReference type="OMA" id="RLQYACR"/>
<dbReference type="Pfam" id="PF22937">
    <property type="entry name" value="PDXDC1-like_cen2"/>
    <property type="match status" value="1"/>
</dbReference>
<reference evidence="12" key="2">
    <citation type="submission" date="2025-08" db="UniProtKB">
        <authorList>
            <consortium name="RefSeq"/>
        </authorList>
    </citation>
    <scope>IDENTIFICATION</scope>
    <source>
        <strain evidence="12">S238N-H82</strain>
        <tissue evidence="12">Testes</tissue>
    </source>
</reference>
<evidence type="ECO:0000256" key="7">
    <source>
        <dbReference type="SAM" id="Coils"/>
    </source>
</evidence>
<keyword evidence="5" id="KW-0456">Lyase</keyword>
<dbReference type="AlphaFoldDB" id="A0A9J7M8S5"/>
<feature type="compositionally biased region" description="Basic and acidic residues" evidence="8">
    <location>
        <begin position="910"/>
        <end position="928"/>
    </location>
</feature>
<keyword evidence="4" id="KW-0663">Pyridoxal phosphate</keyword>
<evidence type="ECO:0000256" key="5">
    <source>
        <dbReference type="ARBA" id="ARBA00023239"/>
    </source>
</evidence>
<dbReference type="InterPro" id="IPR015424">
    <property type="entry name" value="PyrdxlP-dep_Trfase"/>
</dbReference>
<feature type="domain" description="PDXDC1/PDXD2 second" evidence="9">
    <location>
        <begin position="460"/>
        <end position="570"/>
    </location>
</feature>
<evidence type="ECO:0000256" key="8">
    <source>
        <dbReference type="SAM" id="MobiDB-lite"/>
    </source>
</evidence>
<organism evidence="11 12">
    <name type="scientific">Branchiostoma floridae</name>
    <name type="common">Florida lancelet</name>
    <name type="synonym">Amphioxus</name>
    <dbReference type="NCBI Taxonomy" id="7739"/>
    <lineage>
        <taxon>Eukaryota</taxon>
        <taxon>Metazoa</taxon>
        <taxon>Chordata</taxon>
        <taxon>Cephalochordata</taxon>
        <taxon>Leptocardii</taxon>
        <taxon>Amphioxiformes</taxon>
        <taxon>Branchiostomatidae</taxon>
        <taxon>Branchiostoma</taxon>
    </lineage>
</organism>
<dbReference type="SUPFAM" id="SSF53383">
    <property type="entry name" value="PLP-dependent transferases"/>
    <property type="match status" value="1"/>
</dbReference>
<comment type="similarity">
    <text evidence="2">Belongs to the group II decarboxylase family.</text>
</comment>
<reference evidence="11" key="1">
    <citation type="journal article" date="2020" name="Nat. Ecol. Evol.">
        <title>Deeply conserved synteny resolves early events in vertebrate evolution.</title>
        <authorList>
            <person name="Simakov O."/>
            <person name="Marletaz F."/>
            <person name="Yue J.X."/>
            <person name="O'Connell B."/>
            <person name="Jenkins J."/>
            <person name="Brandt A."/>
            <person name="Calef R."/>
            <person name="Tung C.H."/>
            <person name="Huang T.K."/>
            <person name="Schmutz J."/>
            <person name="Satoh N."/>
            <person name="Yu J.K."/>
            <person name="Putnam N.H."/>
            <person name="Green R.E."/>
            <person name="Rokhsar D.S."/>
        </authorList>
    </citation>
    <scope>NUCLEOTIDE SEQUENCE [LARGE SCALE GENOMIC DNA]</scope>
    <source>
        <strain evidence="11">S238N-H82</strain>
    </source>
</reference>
<evidence type="ECO:0000259" key="9">
    <source>
        <dbReference type="Pfam" id="PF22930"/>
    </source>
</evidence>
<dbReference type="Pfam" id="PF22930">
    <property type="entry name" value="PDXDC1-like_cen"/>
    <property type="match status" value="1"/>
</dbReference>
<comment type="cofactor">
    <cofactor evidence="1">
        <name>pyridoxal 5'-phosphate</name>
        <dbReference type="ChEBI" id="CHEBI:597326"/>
    </cofactor>
</comment>
<keyword evidence="3" id="KW-0210">Decarboxylase</keyword>
<dbReference type="RefSeq" id="XP_035696263.1">
    <property type="nucleotide sequence ID" value="XM_035840370.1"/>
</dbReference>
<dbReference type="Gene3D" id="3.40.640.10">
    <property type="entry name" value="Type I PLP-dependent aspartate aminotransferase-like (Major domain)"/>
    <property type="match status" value="1"/>
</dbReference>
<feature type="coiled-coil region" evidence="7">
    <location>
        <begin position="56"/>
        <end position="90"/>
    </location>
</feature>
<feature type="region of interest" description="Disordered" evidence="8">
    <location>
        <begin position="767"/>
        <end position="928"/>
    </location>
</feature>
<dbReference type="InterPro" id="IPR055102">
    <property type="entry name" value="PDXDC1-like_3rd"/>
</dbReference>
<dbReference type="Proteomes" id="UP000001554">
    <property type="component" value="Chromosome 13"/>
</dbReference>
<evidence type="ECO:0000259" key="10">
    <source>
        <dbReference type="Pfam" id="PF22937"/>
    </source>
</evidence>
<evidence type="ECO:0000313" key="12">
    <source>
        <dbReference type="RefSeq" id="XP_035696263.1"/>
    </source>
</evidence>
<evidence type="ECO:0000256" key="3">
    <source>
        <dbReference type="ARBA" id="ARBA00022793"/>
    </source>
</evidence>
<evidence type="ECO:0000256" key="2">
    <source>
        <dbReference type="ARBA" id="ARBA00009533"/>
    </source>
</evidence>
<keyword evidence="7" id="KW-0175">Coiled coil</keyword>
<dbReference type="InterPro" id="IPR050477">
    <property type="entry name" value="GrpII_AminoAcid_Decarb"/>
</dbReference>
<evidence type="ECO:0000256" key="4">
    <source>
        <dbReference type="ARBA" id="ARBA00022898"/>
    </source>
</evidence>
<evidence type="ECO:0000256" key="1">
    <source>
        <dbReference type="ARBA" id="ARBA00001933"/>
    </source>
</evidence>
<evidence type="ECO:0000256" key="6">
    <source>
        <dbReference type="ARBA" id="ARBA00047190"/>
    </source>
</evidence>
<dbReference type="KEGG" id="bfo:118429749"/>
<dbReference type="PANTHER" id="PTHR42735">
    <property type="match status" value="1"/>
</dbReference>
<feature type="compositionally biased region" description="Acidic residues" evidence="8">
    <location>
        <begin position="818"/>
        <end position="863"/>
    </location>
</feature>
<dbReference type="OrthoDB" id="2161780at2759"/>
<evidence type="ECO:0000313" key="11">
    <source>
        <dbReference type="Proteomes" id="UP000001554"/>
    </source>
</evidence>
<feature type="compositionally biased region" description="Low complexity" evidence="8">
    <location>
        <begin position="772"/>
        <end position="791"/>
    </location>
</feature>
<gene>
    <name evidence="12" type="primary">LOC118429749</name>
</gene>
<sequence>MVMTSSVNFLPACTSNMAASIAVGESAPSPTKKSAAEKPPASLEEGFHKMIVDPALNEVSQQLDSAMKILDDYNDTLKKEREERLATRRDIPGPLQGSGQDMSVILQHMQDVIHGTEEEIQQSPVFTPSIDSTAKLALLGHSLAAYATLLPPARLRRFTTRIISDTTLWLSRLFRFENGSAYYNEDDREGLIKVCRLVLHSKYPKFAAEGFNALYPKPPVVYISAASRPGLGQYICSQLGLPMSSLCTVPCNTVFGSVHTMDVASFERLVKDDINSSKLPVLLVANAGTPVAGHTDNLTRLLEICKANSIWLHVEGVNLATLSLTLVPDSVLPAVKCDSMTVTPGVWLGLPCTPAVTLYRTADPAMALAAGLSNSQSLERVRALPLWLCLQSVGHQGIVKKIKHAADLSLQLSEKLDTIATLKKSEKKKTQQSDTFEVKGSVKELLVKTLLYLTQFDVPSPVVIFRYAESRDKPGEEVAPYAAAKLDDDSKELDKEKHRLLYNTLNRWLGEQLSKDVPELQLDIVEVEPEGVCLRFNPLLTAATRGTQREHVDRLVERLDEHTAVLDCTVDQREVFQAAVEGHPNLLSIDDATWPGVGVLQYIPEYWGHHSLENLTEETKTEMDKLNADIVNKLSVKEDMRFLKSTAPNGRACVCVGLVSDDVSVEELVQEIYATGKELEDSSRFLERMADMVRKGIEQAEQELQKANEEKIMEEGVIRQIPIVGSMWNWLSPLQAKTPGGNVKGTTFNLSSGSVESTETTYKYKMQIQGGSPSTSPLSTPVSTPTKTSPPMKLVLPSPSKDEESPEDKTDDQKGEETAEEKDGEEETKEGEVETEEEEIEEEGDDKEEGENGDTEAQEDDGNDQTRASEDSLQQTEGEEMQKGDSVPEVLPNSEDKDSNTEAETQDPGHVSDKDGVRDVVKTEESNS</sequence>
<accession>A0A9J7M8S5</accession>
<protein>
    <recommendedName>
        <fullName evidence="6">Pyridoxal-dependent decarboxylase domain-containing protein 1</fullName>
    </recommendedName>
</protein>
<feature type="coiled-coil region" evidence="7">
    <location>
        <begin position="690"/>
        <end position="717"/>
    </location>
</feature>
<name>A0A9J7M8S5_BRAFL</name>
<dbReference type="InterPro" id="IPR015421">
    <property type="entry name" value="PyrdxlP-dep_Trfase_major"/>
</dbReference>
<dbReference type="GeneID" id="118429749"/>
<dbReference type="PANTHER" id="PTHR42735:SF1">
    <property type="entry name" value="PYRIDOXAL-DEPENDENT DECARBOXYLASE DOMAIN-CONTAINING PROTEIN 1-RELATED"/>
    <property type="match status" value="1"/>
</dbReference>